<proteinExistence type="inferred from homology"/>
<feature type="compositionally biased region" description="Basic and acidic residues" evidence="5">
    <location>
        <begin position="238"/>
        <end position="250"/>
    </location>
</feature>
<dbReference type="Pfam" id="PF04427">
    <property type="entry name" value="Brix"/>
    <property type="match status" value="1"/>
</dbReference>
<dbReference type="OrthoDB" id="407658at2759"/>
<dbReference type="PANTHER" id="PTHR12728:SF0">
    <property type="entry name" value="RIBOSOME PRODUCTION FACTOR 2 HOMOLOG"/>
    <property type="match status" value="1"/>
</dbReference>
<evidence type="ECO:0000256" key="1">
    <source>
        <dbReference type="ARBA" id="ARBA00004604"/>
    </source>
</evidence>
<dbReference type="GO" id="GO:0000463">
    <property type="term" value="P:maturation of LSU-rRNA from tricistronic rRNA transcript (SSU-rRNA, 5.8S rRNA, LSU-rRNA)"/>
    <property type="evidence" value="ECO:0007669"/>
    <property type="project" value="TreeGrafter"/>
</dbReference>
<dbReference type="Proteomes" id="UP000094801">
    <property type="component" value="Unassembled WGS sequence"/>
</dbReference>
<evidence type="ECO:0000256" key="2">
    <source>
        <dbReference type="ARBA" id="ARBA00010782"/>
    </source>
</evidence>
<organism evidence="7 8">
    <name type="scientific">[Candida] arabinofermentans NRRL YB-2248</name>
    <dbReference type="NCBI Taxonomy" id="983967"/>
    <lineage>
        <taxon>Eukaryota</taxon>
        <taxon>Fungi</taxon>
        <taxon>Dikarya</taxon>
        <taxon>Ascomycota</taxon>
        <taxon>Saccharomycotina</taxon>
        <taxon>Pichiomycetes</taxon>
        <taxon>Pichiales</taxon>
        <taxon>Pichiaceae</taxon>
        <taxon>Ogataea</taxon>
        <taxon>Ogataea/Candida clade</taxon>
    </lineage>
</organism>
<dbReference type="EMBL" id="KV453852">
    <property type="protein sequence ID" value="ODV85592.1"/>
    <property type="molecule type" value="Genomic_DNA"/>
</dbReference>
<dbReference type="SMART" id="SM00879">
    <property type="entry name" value="Brix"/>
    <property type="match status" value="1"/>
</dbReference>
<name>A0A1E4T1J3_9ASCO</name>
<evidence type="ECO:0000256" key="3">
    <source>
        <dbReference type="ARBA" id="ARBA00023242"/>
    </source>
</evidence>
<dbReference type="GO" id="GO:0000027">
    <property type="term" value="P:ribosomal large subunit assembly"/>
    <property type="evidence" value="ECO:0007669"/>
    <property type="project" value="InterPro"/>
</dbReference>
<dbReference type="GO" id="GO:0005730">
    <property type="term" value="C:nucleolus"/>
    <property type="evidence" value="ECO:0007669"/>
    <property type="project" value="UniProtKB-SubCell"/>
</dbReference>
<feature type="region of interest" description="Disordered" evidence="5">
    <location>
        <begin position="238"/>
        <end position="267"/>
    </location>
</feature>
<feature type="domain" description="Brix" evidence="6">
    <location>
        <begin position="28"/>
        <end position="245"/>
    </location>
</feature>
<dbReference type="GO" id="GO:0019843">
    <property type="term" value="F:rRNA binding"/>
    <property type="evidence" value="ECO:0007669"/>
    <property type="project" value="UniProtKB-UniRule"/>
</dbReference>
<comment type="subcellular location">
    <subcellularLocation>
        <location evidence="1 4">Nucleus</location>
        <location evidence="1 4">Nucleolus</location>
    </subcellularLocation>
</comment>
<sequence>MIRTVKPKSARTKRALDKKLPKIVENTKTALFVPGQTSNKALHDITVDLSSFKKPYIKRFTKKNDVLPFEDASKLEFFSEKNDASLIVLTNSNKKRPNNLTFVRMFNFKVFDMIELQVLNNFKLLSDFKKLTFQVGLKPMFVFNGPVFDSHPVFKLVKSMFLDFFRGEESKLQDVSGLQHVITLSAIESDDHDESSMSKLPLVYFRVYKLKTYKSQEPKLPRVELEEIGPRFDFKIGRHQYPDPETEKDAYQVPKQLQPSQKKNVDVDSMGDKVAKVHVGLQDLSRLQTRKMKGLKSKYDQINDDDDDEGEYDDNDIISDDEDETRDFVDANEDLSGVDSDIEDEADEPSKKKRKN</sequence>
<comment type="similarity">
    <text evidence="2 4">Belongs to the RPF2 family.</text>
</comment>
<gene>
    <name evidence="7" type="ORF">CANARDRAFT_28356</name>
</gene>
<evidence type="ECO:0000313" key="7">
    <source>
        <dbReference type="EMBL" id="ODV85592.1"/>
    </source>
</evidence>
<evidence type="ECO:0000256" key="4">
    <source>
        <dbReference type="RuleBase" id="RU367086"/>
    </source>
</evidence>
<accession>A0A1E4T1J3</accession>
<feature type="compositionally biased region" description="Acidic residues" evidence="5">
    <location>
        <begin position="302"/>
        <end position="333"/>
    </location>
</feature>
<feature type="region of interest" description="Disordered" evidence="5">
    <location>
        <begin position="293"/>
        <end position="356"/>
    </location>
</feature>
<keyword evidence="8" id="KW-1185">Reference proteome</keyword>
<dbReference type="STRING" id="983967.A0A1E4T1J3"/>
<evidence type="ECO:0000259" key="6">
    <source>
        <dbReference type="PROSITE" id="PS50833"/>
    </source>
</evidence>
<evidence type="ECO:0000313" key="8">
    <source>
        <dbReference type="Proteomes" id="UP000094801"/>
    </source>
</evidence>
<dbReference type="PROSITE" id="PS50833">
    <property type="entry name" value="BRIX"/>
    <property type="match status" value="1"/>
</dbReference>
<protein>
    <recommendedName>
        <fullName evidence="4">Ribosome production factor 2 homolog</fullName>
    </recommendedName>
    <alternativeName>
        <fullName evidence="4">Ribosome biogenesis protein RPF2 homolog</fullName>
    </alternativeName>
</protein>
<dbReference type="InterPro" id="IPR039770">
    <property type="entry name" value="Rpf2"/>
</dbReference>
<dbReference type="InterPro" id="IPR007109">
    <property type="entry name" value="Brix"/>
</dbReference>
<reference evidence="8" key="1">
    <citation type="submission" date="2016-04" db="EMBL/GenBank/DDBJ databases">
        <title>Comparative genomics of biotechnologically important yeasts.</title>
        <authorList>
            <consortium name="DOE Joint Genome Institute"/>
            <person name="Riley R."/>
            <person name="Haridas S."/>
            <person name="Wolfe K.H."/>
            <person name="Lopes M.R."/>
            <person name="Hittinger C.T."/>
            <person name="Goker M."/>
            <person name="Salamov A."/>
            <person name="Wisecaver J."/>
            <person name="Long T.M."/>
            <person name="Aerts A.L."/>
            <person name="Barry K."/>
            <person name="Choi C."/>
            <person name="Clum A."/>
            <person name="Coughlan A.Y."/>
            <person name="Deshpande S."/>
            <person name="Douglass A.P."/>
            <person name="Hanson S.J."/>
            <person name="Klenk H.-P."/>
            <person name="Labutti K."/>
            <person name="Lapidus A."/>
            <person name="Lindquist E."/>
            <person name="Lipzen A."/>
            <person name="Meier-Kolthoff J.P."/>
            <person name="Ohm R.A."/>
            <person name="Otillar R.P."/>
            <person name="Pangilinan J."/>
            <person name="Peng Y."/>
            <person name="Rokas A."/>
            <person name="Rosa C.A."/>
            <person name="Scheuner C."/>
            <person name="Sibirny A.A."/>
            <person name="Slot J.C."/>
            <person name="Stielow J.B."/>
            <person name="Sun H."/>
            <person name="Kurtzman C.P."/>
            <person name="Blackwell M."/>
            <person name="Grigoriev I.V."/>
            <person name="Jeffries T.W."/>
        </authorList>
    </citation>
    <scope>NUCLEOTIDE SEQUENCE [LARGE SCALE GENOMIC DNA]</scope>
    <source>
        <strain evidence="8">NRRL YB-2248</strain>
    </source>
</reference>
<dbReference type="AlphaFoldDB" id="A0A1E4T1J3"/>
<dbReference type="PANTHER" id="PTHR12728">
    <property type="entry name" value="BRIX DOMAIN CONTAINING PROTEIN"/>
    <property type="match status" value="1"/>
</dbReference>
<evidence type="ECO:0000256" key="5">
    <source>
        <dbReference type="SAM" id="MobiDB-lite"/>
    </source>
</evidence>
<dbReference type="SUPFAM" id="SSF52954">
    <property type="entry name" value="Class II aaRS ABD-related"/>
    <property type="match status" value="1"/>
</dbReference>
<keyword evidence="3 4" id="KW-0539">Nucleus</keyword>